<dbReference type="AlphaFoldDB" id="A0A317VV88"/>
<evidence type="ECO:0000313" key="2">
    <source>
        <dbReference type="EMBL" id="PWY77271.1"/>
    </source>
</evidence>
<organism evidence="2 3">
    <name type="scientific">Aspergillus sclerotioniger CBS 115572</name>
    <dbReference type="NCBI Taxonomy" id="1450535"/>
    <lineage>
        <taxon>Eukaryota</taxon>
        <taxon>Fungi</taxon>
        <taxon>Dikarya</taxon>
        <taxon>Ascomycota</taxon>
        <taxon>Pezizomycotina</taxon>
        <taxon>Eurotiomycetes</taxon>
        <taxon>Eurotiomycetidae</taxon>
        <taxon>Eurotiales</taxon>
        <taxon>Aspergillaceae</taxon>
        <taxon>Aspergillus</taxon>
        <taxon>Aspergillus subgen. Circumdati</taxon>
    </lineage>
</organism>
<protein>
    <submittedName>
        <fullName evidence="2">Uncharacterized protein</fullName>
    </submittedName>
</protein>
<proteinExistence type="predicted"/>
<feature type="signal peptide" evidence="1">
    <location>
        <begin position="1"/>
        <end position="21"/>
    </location>
</feature>
<keyword evidence="1" id="KW-0732">Signal</keyword>
<accession>A0A317VV88</accession>
<dbReference type="EMBL" id="MSFK01000026">
    <property type="protein sequence ID" value="PWY77271.1"/>
    <property type="molecule type" value="Genomic_DNA"/>
</dbReference>
<dbReference type="RefSeq" id="XP_025464458.1">
    <property type="nucleotide sequence ID" value="XM_025612427.1"/>
</dbReference>
<evidence type="ECO:0000256" key="1">
    <source>
        <dbReference type="SAM" id="SignalP"/>
    </source>
</evidence>
<dbReference type="OrthoDB" id="4430181at2759"/>
<evidence type="ECO:0000313" key="3">
    <source>
        <dbReference type="Proteomes" id="UP000246702"/>
    </source>
</evidence>
<comment type="caution">
    <text evidence="2">The sequence shown here is derived from an EMBL/GenBank/DDBJ whole genome shotgun (WGS) entry which is preliminary data.</text>
</comment>
<sequence length="104" mass="11867">MFFNKSILAASMVLFTSGVVGQLIDIEYGYTSSGETFTQQIQLKEFTELDHPGDYTYFSSPDVCDLYSNDIDDAVYSDVEGSSWFEETYLAYVYCYEDYTAIKV</sequence>
<dbReference type="Proteomes" id="UP000246702">
    <property type="component" value="Unassembled WGS sequence"/>
</dbReference>
<feature type="chain" id="PRO_5016262878" evidence="1">
    <location>
        <begin position="22"/>
        <end position="104"/>
    </location>
</feature>
<reference evidence="2 3" key="1">
    <citation type="submission" date="2016-12" db="EMBL/GenBank/DDBJ databases">
        <title>The genomes of Aspergillus section Nigri reveals drivers in fungal speciation.</title>
        <authorList>
            <consortium name="DOE Joint Genome Institute"/>
            <person name="Vesth T.C."/>
            <person name="Nybo J."/>
            <person name="Theobald S."/>
            <person name="Brandl J."/>
            <person name="Frisvad J.C."/>
            <person name="Nielsen K.F."/>
            <person name="Lyhne E.K."/>
            <person name="Kogle M.E."/>
            <person name="Kuo A."/>
            <person name="Riley R."/>
            <person name="Clum A."/>
            <person name="Nolan M."/>
            <person name="Lipzen A."/>
            <person name="Salamov A."/>
            <person name="Henrissat B."/>
            <person name="Wiebenga A."/>
            <person name="De Vries R.P."/>
            <person name="Grigoriev I.V."/>
            <person name="Mortensen U.H."/>
            <person name="Andersen M.R."/>
            <person name="Baker S.E."/>
        </authorList>
    </citation>
    <scope>NUCLEOTIDE SEQUENCE [LARGE SCALE GENOMIC DNA]</scope>
    <source>
        <strain evidence="2 3">CBS 115572</strain>
    </source>
</reference>
<dbReference type="GeneID" id="37114570"/>
<name>A0A317VV88_9EURO</name>
<keyword evidence="3" id="KW-1185">Reference proteome</keyword>
<gene>
    <name evidence="2" type="ORF">BO94DRAFT_538137</name>
</gene>